<dbReference type="AlphaFoldDB" id="A0A2K3TT29"/>
<dbReference type="Proteomes" id="UP000236598">
    <property type="component" value="Unassembled WGS sequence"/>
</dbReference>
<organism evidence="1 2">
    <name type="scientific">Escherichia coli</name>
    <dbReference type="NCBI Taxonomy" id="562"/>
    <lineage>
        <taxon>Bacteria</taxon>
        <taxon>Pseudomonadati</taxon>
        <taxon>Pseudomonadota</taxon>
        <taxon>Gammaproteobacteria</taxon>
        <taxon>Enterobacterales</taxon>
        <taxon>Enterobacteriaceae</taxon>
        <taxon>Escherichia</taxon>
    </lineage>
</organism>
<reference evidence="1 2" key="1">
    <citation type="submission" date="2018-01" db="EMBL/GenBank/DDBJ databases">
        <title>Draft Genomic Sequencing Of Potential Extraintestinal Pathogenic Escherichia coli B8S18 Isolated From Retail Chicken Skin.</title>
        <authorList>
            <person name="Xu A."/>
            <person name="Tilman S."/>
            <person name="Wisser-Parker K."/>
            <person name="Sheen S."/>
            <person name="Sommers C."/>
        </authorList>
    </citation>
    <scope>NUCLEOTIDE SEQUENCE [LARGE SCALE GENOMIC DNA]</scope>
    <source>
        <strain evidence="1 2">B8S18Com</strain>
    </source>
</reference>
<protein>
    <submittedName>
        <fullName evidence="1">Uncharacterized protein</fullName>
    </submittedName>
</protein>
<comment type="caution">
    <text evidence="1">The sequence shown here is derived from an EMBL/GenBank/DDBJ whole genome shotgun (WGS) entry which is preliminary data.</text>
</comment>
<accession>A0A2K3TT29</accession>
<evidence type="ECO:0000313" key="1">
    <source>
        <dbReference type="EMBL" id="PNY67445.1"/>
    </source>
</evidence>
<name>A0A2K3TT29_ECOLX</name>
<evidence type="ECO:0000313" key="2">
    <source>
        <dbReference type="Proteomes" id="UP000236598"/>
    </source>
</evidence>
<gene>
    <name evidence="1" type="ORF">C2M16_12730</name>
</gene>
<dbReference type="EMBL" id="PPHQ01000009">
    <property type="protein sequence ID" value="PNY67445.1"/>
    <property type="molecule type" value="Genomic_DNA"/>
</dbReference>
<sequence length="80" mass="9379">MIYESCINYVLENCSDQEVYEITGCENREALKEIQKDIISILYYHAARDLFPARYLEPTNRHQDLDELSYIGINMSGLNK</sequence>
<proteinExistence type="predicted"/>